<gene>
    <name evidence="1" type="ORF">UFOVP1639_1</name>
</gene>
<sequence>TIFDALTGETITRDMNAAELAQSQADKLQTDKDAETLAKDQADKAATRAAVLTRLGLSSDELLALLS</sequence>
<evidence type="ECO:0000313" key="1">
    <source>
        <dbReference type="EMBL" id="CAB4219791.1"/>
    </source>
</evidence>
<organism evidence="1">
    <name type="scientific">uncultured Caudovirales phage</name>
    <dbReference type="NCBI Taxonomy" id="2100421"/>
    <lineage>
        <taxon>Viruses</taxon>
        <taxon>Duplodnaviria</taxon>
        <taxon>Heunggongvirae</taxon>
        <taxon>Uroviricota</taxon>
        <taxon>Caudoviricetes</taxon>
        <taxon>Peduoviridae</taxon>
        <taxon>Maltschvirus</taxon>
        <taxon>Maltschvirus maltsch</taxon>
    </lineage>
</organism>
<proteinExistence type="predicted"/>
<name>A0A6J5SYR1_9CAUD</name>
<reference evidence="1" key="1">
    <citation type="submission" date="2020-05" db="EMBL/GenBank/DDBJ databases">
        <authorList>
            <person name="Chiriac C."/>
            <person name="Salcher M."/>
            <person name="Ghai R."/>
            <person name="Kavagutti S V."/>
        </authorList>
    </citation>
    <scope>NUCLEOTIDE SEQUENCE</scope>
</reference>
<accession>A0A6J5SYR1</accession>
<protein>
    <submittedName>
        <fullName evidence="1">Uncharacterized protein</fullName>
    </submittedName>
</protein>
<dbReference type="EMBL" id="LR797486">
    <property type="protein sequence ID" value="CAB4219791.1"/>
    <property type="molecule type" value="Genomic_DNA"/>
</dbReference>
<feature type="non-terminal residue" evidence="1">
    <location>
        <position position="1"/>
    </location>
</feature>